<evidence type="ECO:0000313" key="2">
    <source>
        <dbReference type="WBParaSite" id="ES5_v2.g22961.t1"/>
    </source>
</evidence>
<evidence type="ECO:0000313" key="1">
    <source>
        <dbReference type="Proteomes" id="UP000887579"/>
    </source>
</evidence>
<organism evidence="1 2">
    <name type="scientific">Panagrolaimus sp. ES5</name>
    <dbReference type="NCBI Taxonomy" id="591445"/>
    <lineage>
        <taxon>Eukaryota</taxon>
        <taxon>Metazoa</taxon>
        <taxon>Ecdysozoa</taxon>
        <taxon>Nematoda</taxon>
        <taxon>Chromadorea</taxon>
        <taxon>Rhabditida</taxon>
        <taxon>Tylenchina</taxon>
        <taxon>Panagrolaimomorpha</taxon>
        <taxon>Panagrolaimoidea</taxon>
        <taxon>Panagrolaimidae</taxon>
        <taxon>Panagrolaimus</taxon>
    </lineage>
</organism>
<proteinExistence type="predicted"/>
<reference evidence="2" key="1">
    <citation type="submission" date="2022-11" db="UniProtKB">
        <authorList>
            <consortium name="WormBaseParasite"/>
        </authorList>
    </citation>
    <scope>IDENTIFICATION</scope>
</reference>
<sequence length="712" mass="82324">MAITRSQTKAIRQVKESSPLPPPPPPPVPVASSLSSKGKRKNVNPGGKEGVQVVKKARFSKDSSSNTPTPPPVSVPPLPPMIEENKISRNAQEIIKDTKVLQCYCKPEFGCDERCVNRALHMECGSRCKIGDQCQNKRFQKLQYAAFEPFFAGVKGWGIRAVKPIHSGDFIVEYVGEVVDSWEMAKRQKKYTKNNHKHHYMMSLRNGAVIDATTCGNFSRFVNHSCDPNAETQKWVVSREIRIGFFAKKEIAAGEEIVFDYAFERFGKEAQQCYCGSENCTGFIGSKPDEGDNEDEEAGSSSSTSEETDDETTKDAANITKKVTKPKLTQEQKEFRKRMAKARRRLVKARREFRKVVGRKKNFSEEEILEFNRQMYRINDYDQRFLIVNFMLTVPDDQWKRTFIEKNGIEVIWSWLTDYTDNRVPLKTFVRLQNGLIKFLDSLPVEYNDHLKLIIAVIKDIMNQQLPDDIILQETLNELIDDVVSDEPEIPDKDLARMLDQTLNELIDDVVSDEPEIPDKDLARMLDRDKVSMIKVYGETVEICKRLYGVWSTLPSQLTDGCVDISGDEMDEILEDELPSYETAMETNFDTPEHVSKPETEIVNEVDIGARKHFRSSSRSEKENSHEKRFRSRSRSRSFSPPKRQRSCSKSPIGFGNYLQIAAKTDYRDRDSDRKYSDRFDHYRNRDRKYRYDDHQRGKHFKDRRTDRYYDD</sequence>
<name>A0AC34FZR3_9BILA</name>
<dbReference type="WBParaSite" id="ES5_v2.g22961.t1">
    <property type="protein sequence ID" value="ES5_v2.g22961.t1"/>
    <property type="gene ID" value="ES5_v2.g22961"/>
</dbReference>
<protein>
    <submittedName>
        <fullName evidence="2">Histone-lysine N-methyltransferase</fullName>
    </submittedName>
</protein>
<dbReference type="Proteomes" id="UP000887579">
    <property type="component" value="Unplaced"/>
</dbReference>
<accession>A0AC34FZR3</accession>